<sequence>MTSLLHSLLQITLAFVCAHSSLVLFQNFAKSTEGIFRCCERRIAGDKTEYTMAAHDQEVSVNSRGTRTDCFSLYHKH</sequence>
<evidence type="ECO:0000313" key="2">
    <source>
        <dbReference type="EMBL" id="EYB91978.1"/>
    </source>
</evidence>
<keyword evidence="1" id="KW-0732">Signal</keyword>
<proteinExistence type="predicted"/>
<evidence type="ECO:0000313" key="3">
    <source>
        <dbReference type="Proteomes" id="UP000024635"/>
    </source>
</evidence>
<keyword evidence="3" id="KW-1185">Reference proteome</keyword>
<feature type="signal peptide" evidence="1">
    <location>
        <begin position="1"/>
        <end position="20"/>
    </location>
</feature>
<dbReference type="Proteomes" id="UP000024635">
    <property type="component" value="Unassembled WGS sequence"/>
</dbReference>
<protein>
    <recommendedName>
        <fullName evidence="4">Secreted protein</fullName>
    </recommendedName>
</protein>
<evidence type="ECO:0008006" key="4">
    <source>
        <dbReference type="Google" id="ProtNLM"/>
    </source>
</evidence>
<dbReference type="AlphaFoldDB" id="A0A016SMQ2"/>
<feature type="chain" id="PRO_5001486940" description="Secreted protein" evidence="1">
    <location>
        <begin position="21"/>
        <end position="77"/>
    </location>
</feature>
<gene>
    <name evidence="2" type="primary">Acey_s0199.g1646</name>
    <name evidence="2" type="ORF">Y032_0199g1646</name>
</gene>
<accession>A0A016SMQ2</accession>
<dbReference type="EMBL" id="JARK01001535">
    <property type="protein sequence ID" value="EYB91978.1"/>
    <property type="molecule type" value="Genomic_DNA"/>
</dbReference>
<reference evidence="3" key="1">
    <citation type="journal article" date="2015" name="Nat. Genet.">
        <title>The genome and transcriptome of the zoonotic hookworm Ancylostoma ceylanicum identify infection-specific gene families.</title>
        <authorList>
            <person name="Schwarz E.M."/>
            <person name="Hu Y."/>
            <person name="Antoshechkin I."/>
            <person name="Miller M.M."/>
            <person name="Sternberg P.W."/>
            <person name="Aroian R.V."/>
        </authorList>
    </citation>
    <scope>NUCLEOTIDE SEQUENCE</scope>
    <source>
        <strain evidence="3">HY135</strain>
    </source>
</reference>
<comment type="caution">
    <text evidence="2">The sequence shown here is derived from an EMBL/GenBank/DDBJ whole genome shotgun (WGS) entry which is preliminary data.</text>
</comment>
<name>A0A016SMQ2_9BILA</name>
<evidence type="ECO:0000256" key="1">
    <source>
        <dbReference type="SAM" id="SignalP"/>
    </source>
</evidence>
<organism evidence="2 3">
    <name type="scientific">Ancylostoma ceylanicum</name>
    <dbReference type="NCBI Taxonomy" id="53326"/>
    <lineage>
        <taxon>Eukaryota</taxon>
        <taxon>Metazoa</taxon>
        <taxon>Ecdysozoa</taxon>
        <taxon>Nematoda</taxon>
        <taxon>Chromadorea</taxon>
        <taxon>Rhabditida</taxon>
        <taxon>Rhabditina</taxon>
        <taxon>Rhabditomorpha</taxon>
        <taxon>Strongyloidea</taxon>
        <taxon>Ancylostomatidae</taxon>
        <taxon>Ancylostomatinae</taxon>
        <taxon>Ancylostoma</taxon>
    </lineage>
</organism>